<dbReference type="PATRIC" id="fig|989403.3.peg.2150"/>
<dbReference type="PANTHER" id="PTHR46401:SF2">
    <property type="entry name" value="GLYCOSYLTRANSFERASE WBBK-RELATED"/>
    <property type="match status" value="1"/>
</dbReference>
<evidence type="ECO:0000313" key="3">
    <source>
        <dbReference type="EMBL" id="KZL19259.1"/>
    </source>
</evidence>
<dbReference type="GO" id="GO:0103011">
    <property type="term" value="F:mannosylfructose-phosphate synthase activity"/>
    <property type="evidence" value="ECO:0007669"/>
    <property type="project" value="UniProtKB-EC"/>
</dbReference>
<dbReference type="EMBL" id="LMCB01000015">
    <property type="protein sequence ID" value="KZL19259.1"/>
    <property type="molecule type" value="Genomic_DNA"/>
</dbReference>
<comment type="caution">
    <text evidence="3">The sequence shown here is derived from an EMBL/GenBank/DDBJ whole genome shotgun (WGS) entry which is preliminary data.</text>
</comment>
<proteinExistence type="predicted"/>
<keyword evidence="3" id="KW-0328">Glycosyltransferase</keyword>
<organism evidence="3 4">
    <name type="scientific">Pseudovibrio axinellae</name>
    <dbReference type="NCBI Taxonomy" id="989403"/>
    <lineage>
        <taxon>Bacteria</taxon>
        <taxon>Pseudomonadati</taxon>
        <taxon>Pseudomonadota</taxon>
        <taxon>Alphaproteobacteria</taxon>
        <taxon>Hyphomicrobiales</taxon>
        <taxon>Stappiaceae</taxon>
        <taxon>Pseudovibrio</taxon>
    </lineage>
</organism>
<dbReference type="PANTHER" id="PTHR46401">
    <property type="entry name" value="GLYCOSYLTRANSFERASE WBBK-RELATED"/>
    <property type="match status" value="1"/>
</dbReference>
<keyword evidence="1 3" id="KW-0808">Transferase</keyword>
<dbReference type="EC" id="2.4.1.246" evidence="3"/>
<protein>
    <submittedName>
        <fullName evidence="3">Mannosylfructose-phosphate synthase</fullName>
        <ecNumber evidence="3">2.4.1.246</ecNumber>
    </submittedName>
</protein>
<dbReference type="Proteomes" id="UP000076577">
    <property type="component" value="Unassembled WGS sequence"/>
</dbReference>
<evidence type="ECO:0000256" key="1">
    <source>
        <dbReference type="ARBA" id="ARBA00022679"/>
    </source>
</evidence>
<reference evidence="3 4" key="1">
    <citation type="journal article" date="2016" name="Front. Microbiol.">
        <title>Comparative Genomic Analysis Reveals a Diverse Repertoire of Genes Involved in Prokaryote-Eukaryote Interactions within the Pseudovibrio Genus.</title>
        <authorList>
            <person name="Romano S."/>
            <person name="Fernandez-Guerra A."/>
            <person name="Reen F.J."/>
            <person name="Glockner F.O."/>
            <person name="Crowley S.P."/>
            <person name="O'Sullivan O."/>
            <person name="Cotter P.D."/>
            <person name="Adams C."/>
            <person name="Dobson A.D."/>
            <person name="O'Gara F."/>
        </authorList>
    </citation>
    <scope>NUCLEOTIDE SEQUENCE [LARGE SCALE GENOMIC DNA]</scope>
    <source>
        <strain evidence="3 4">Ad2</strain>
    </source>
</reference>
<feature type="domain" description="Glycosyl transferase family 1" evidence="2">
    <location>
        <begin position="204"/>
        <end position="359"/>
    </location>
</feature>
<evidence type="ECO:0000259" key="2">
    <source>
        <dbReference type="Pfam" id="PF00534"/>
    </source>
</evidence>
<dbReference type="SUPFAM" id="SSF53756">
    <property type="entry name" value="UDP-Glycosyltransferase/glycogen phosphorylase"/>
    <property type="match status" value="1"/>
</dbReference>
<dbReference type="InterPro" id="IPR001296">
    <property type="entry name" value="Glyco_trans_1"/>
</dbReference>
<keyword evidence="4" id="KW-1185">Reference proteome</keyword>
<gene>
    <name evidence="3" type="primary">mfpsA</name>
    <name evidence="3" type="ORF">PsAD2_02010</name>
</gene>
<dbReference type="STRING" id="989403.SAMN05421798_102697"/>
<dbReference type="CDD" id="cd03801">
    <property type="entry name" value="GT4_PimA-like"/>
    <property type="match status" value="1"/>
</dbReference>
<dbReference type="Gene3D" id="3.40.50.2000">
    <property type="entry name" value="Glycogen Phosphorylase B"/>
    <property type="match status" value="2"/>
</dbReference>
<name>A0A165YUZ6_9HYPH</name>
<sequence>MPAHLMRPLLPRLWLMSDLHPFPSQIAADVSKACYFVFPGDLNTPTGGYRYDHSIVQGLQKNEWDVSLISLAGNYPTPSSSDRGAAIEALGGIEAPALVVVDGLALGASPDLAKDISNRAILIALVHHPLFLESGMEPKLASALKQSETKALTYAERVIVTSPSTRKTLVSQMSVPPGKVSIVLPGIAQAPEVDQLSSKREAGSALQLLCVGSLVPRKGQLHLVEALGRLKHLNWHLDLIGETSFNPQYTRQVRNQIKRYDLADRIHIHGNVSQAGLMRFYQSADLFVLPTYYEGYGMAFAEAMSFGLPIIASGAGAVTSTVPPSAGFHVAAGDATALGDSIEVLLRNDELRNQLSEGSRFAARALPSWSDSAKAFAVVLEGHL</sequence>
<accession>A0A165YUZ6</accession>
<evidence type="ECO:0000313" key="4">
    <source>
        <dbReference type="Proteomes" id="UP000076577"/>
    </source>
</evidence>
<dbReference type="Pfam" id="PF00534">
    <property type="entry name" value="Glycos_transf_1"/>
    <property type="match status" value="1"/>
</dbReference>
<dbReference type="AlphaFoldDB" id="A0A165YUZ6"/>
<dbReference type="GO" id="GO:0009103">
    <property type="term" value="P:lipopolysaccharide biosynthetic process"/>
    <property type="evidence" value="ECO:0007669"/>
    <property type="project" value="TreeGrafter"/>
</dbReference>